<reference evidence="8" key="2">
    <citation type="submission" date="2025-08" db="UniProtKB">
        <authorList>
            <consortium name="Ensembl"/>
        </authorList>
    </citation>
    <scope>IDENTIFICATION</scope>
</reference>
<dbReference type="SMART" id="SM00385">
    <property type="entry name" value="CYCLIN"/>
    <property type="match status" value="1"/>
</dbReference>
<evidence type="ECO:0000313" key="9">
    <source>
        <dbReference type="Proteomes" id="UP000265120"/>
    </source>
</evidence>
<name>A0A3P8UM02_CYNSE</name>
<comment type="function">
    <text evidence="1">Essential for the control of the cell cycle at the G2/M (mitosis) transition.</text>
</comment>
<dbReference type="CDD" id="cd20516">
    <property type="entry name" value="CYCLIN_CCND_rpt2"/>
    <property type="match status" value="1"/>
</dbReference>
<dbReference type="SMART" id="SM01332">
    <property type="entry name" value="Cyclin_C"/>
    <property type="match status" value="1"/>
</dbReference>
<evidence type="ECO:0000256" key="2">
    <source>
        <dbReference type="ARBA" id="ARBA00023127"/>
    </source>
</evidence>
<dbReference type="InterPro" id="IPR036915">
    <property type="entry name" value="Cyclin-like_sf"/>
</dbReference>
<evidence type="ECO:0000256" key="4">
    <source>
        <dbReference type="RuleBase" id="RU000383"/>
    </source>
</evidence>
<evidence type="ECO:0000259" key="7">
    <source>
        <dbReference type="SMART" id="SM01332"/>
    </source>
</evidence>
<organism evidence="8 9">
    <name type="scientific">Cynoglossus semilaevis</name>
    <name type="common">Tongue sole</name>
    <dbReference type="NCBI Taxonomy" id="244447"/>
    <lineage>
        <taxon>Eukaryota</taxon>
        <taxon>Metazoa</taxon>
        <taxon>Chordata</taxon>
        <taxon>Craniata</taxon>
        <taxon>Vertebrata</taxon>
        <taxon>Euteleostomi</taxon>
        <taxon>Actinopterygii</taxon>
        <taxon>Neopterygii</taxon>
        <taxon>Teleostei</taxon>
        <taxon>Neoteleostei</taxon>
        <taxon>Acanthomorphata</taxon>
        <taxon>Carangaria</taxon>
        <taxon>Pleuronectiformes</taxon>
        <taxon>Pleuronectoidei</taxon>
        <taxon>Cynoglossidae</taxon>
        <taxon>Cynoglossinae</taxon>
        <taxon>Cynoglossus</taxon>
    </lineage>
</organism>
<evidence type="ECO:0000256" key="3">
    <source>
        <dbReference type="ARBA" id="ARBA00025821"/>
    </source>
</evidence>
<feature type="compositionally biased region" description="Polar residues" evidence="5">
    <location>
        <begin position="304"/>
        <end position="317"/>
    </location>
</feature>
<dbReference type="Pfam" id="PF00134">
    <property type="entry name" value="Cyclin_N"/>
    <property type="match status" value="1"/>
</dbReference>
<dbReference type="Proteomes" id="UP000265120">
    <property type="component" value="Chromosome 11"/>
</dbReference>
<reference evidence="8 9" key="1">
    <citation type="journal article" date="2014" name="Nat. Genet.">
        <title>Whole-genome sequence of a flatfish provides insights into ZW sex chromosome evolution and adaptation to a benthic lifestyle.</title>
        <authorList>
            <person name="Chen S."/>
            <person name="Zhang G."/>
            <person name="Shao C."/>
            <person name="Huang Q."/>
            <person name="Liu G."/>
            <person name="Zhang P."/>
            <person name="Song W."/>
            <person name="An N."/>
            <person name="Chalopin D."/>
            <person name="Volff J.N."/>
            <person name="Hong Y."/>
            <person name="Li Q."/>
            <person name="Sha Z."/>
            <person name="Zhou H."/>
            <person name="Xie M."/>
            <person name="Yu Q."/>
            <person name="Liu Y."/>
            <person name="Xiang H."/>
            <person name="Wang N."/>
            <person name="Wu K."/>
            <person name="Yang C."/>
            <person name="Zhou Q."/>
            <person name="Liao X."/>
            <person name="Yang L."/>
            <person name="Hu Q."/>
            <person name="Zhang J."/>
            <person name="Meng L."/>
            <person name="Jin L."/>
            <person name="Tian Y."/>
            <person name="Lian J."/>
            <person name="Yang J."/>
            <person name="Miao G."/>
            <person name="Liu S."/>
            <person name="Liang Z."/>
            <person name="Yan F."/>
            <person name="Li Y."/>
            <person name="Sun B."/>
            <person name="Zhang H."/>
            <person name="Zhang J."/>
            <person name="Zhu Y."/>
            <person name="Du M."/>
            <person name="Zhao Y."/>
            <person name="Schartl M."/>
            <person name="Tang Q."/>
            <person name="Wang J."/>
        </authorList>
    </citation>
    <scope>NUCLEOTIDE SEQUENCE</scope>
</reference>
<proteinExistence type="inferred from homology"/>
<dbReference type="InterPro" id="IPR039361">
    <property type="entry name" value="Cyclin"/>
</dbReference>
<dbReference type="CTD" id="896"/>
<evidence type="ECO:0000256" key="5">
    <source>
        <dbReference type="SAM" id="MobiDB-lite"/>
    </source>
</evidence>
<dbReference type="GeneID" id="103385889"/>
<evidence type="ECO:0000313" key="8">
    <source>
        <dbReference type="Ensembl" id="ENSCSEP00000003417.1"/>
    </source>
</evidence>
<evidence type="ECO:0000256" key="1">
    <source>
        <dbReference type="ARBA" id="ARBA00003222"/>
    </source>
</evidence>
<dbReference type="PANTHER" id="PTHR10177">
    <property type="entry name" value="CYCLINS"/>
    <property type="match status" value="1"/>
</dbReference>
<dbReference type="Pfam" id="PF02984">
    <property type="entry name" value="Cyclin_C"/>
    <property type="match status" value="1"/>
</dbReference>
<sequence length="317" mass="35835">MADCEKEELKSELREKNNCISGHNVFHRAVTDPAVNGDLRALRYLRAQELQCSTTPHGERVQSDIRPYMRRLLAMWMFQVCEEQKCEEEVFPLAMHYLDSYLRQFTIEKERLQLLGTVCMFLASKMRETVSLTVNTLCIYADNSISATDILQWEMLVVSRLDWCLASVIPSDFLEPILHALPFVQPMHFQNMRRHVHCYIALAATDDRFSVFMPSTLACACISLAVQGVKSADANTSPEIVTKFLADLLCIDLNSICLCCEQLRSLLEHSLPSCFRSGSKVKTRGSEISYTPGDSQHVAATPKNLPSSVTNKSGRME</sequence>
<keyword evidence="9" id="KW-1185">Reference proteome</keyword>
<dbReference type="InterPro" id="IPR006671">
    <property type="entry name" value="Cyclin_N"/>
</dbReference>
<dbReference type="Gene3D" id="1.10.472.10">
    <property type="entry name" value="Cyclin-like"/>
    <property type="match status" value="2"/>
</dbReference>
<dbReference type="Ensembl" id="ENSCSET00000003462.1">
    <property type="protein sequence ID" value="ENSCSEP00000003417.1"/>
    <property type="gene ID" value="ENSCSEG00000002234.1"/>
</dbReference>
<comment type="subunit">
    <text evidence="3">Interacts with the CDK1 protein kinase to form a serine/threonine kinase holoenzyme complex also known as maturation promoting factor (MPF). The cyclin subunit imparts substrate specificity to the complex.</text>
</comment>
<feature type="region of interest" description="Disordered" evidence="5">
    <location>
        <begin position="284"/>
        <end position="317"/>
    </location>
</feature>
<evidence type="ECO:0000259" key="6">
    <source>
        <dbReference type="SMART" id="SM00385"/>
    </source>
</evidence>
<comment type="similarity">
    <text evidence="4">Belongs to the cyclin family.</text>
</comment>
<dbReference type="GeneTree" id="ENSGT00940000155180"/>
<keyword evidence="2 4" id="KW-0195">Cyclin</keyword>
<dbReference type="InterPro" id="IPR004367">
    <property type="entry name" value="Cyclin_C-dom"/>
</dbReference>
<dbReference type="OMA" id="RILTVWM"/>
<dbReference type="AlphaFoldDB" id="A0A3P8UM02"/>
<dbReference type="RefSeq" id="XP_024916103.1">
    <property type="nucleotide sequence ID" value="XM_025060335.1"/>
</dbReference>
<dbReference type="SUPFAM" id="SSF47954">
    <property type="entry name" value="Cyclin-like"/>
    <property type="match status" value="2"/>
</dbReference>
<accession>A0A3P8UM02</accession>
<feature type="domain" description="Cyclin-like" evidence="6">
    <location>
        <begin position="75"/>
        <end position="159"/>
    </location>
</feature>
<dbReference type="FunFam" id="1.10.472.10:FF:000003">
    <property type="entry name" value="G1/S-specific cyclin-D2"/>
    <property type="match status" value="1"/>
</dbReference>
<protein>
    <submittedName>
        <fullName evidence="8">Cyclin D3</fullName>
    </submittedName>
</protein>
<dbReference type="InterPro" id="IPR013763">
    <property type="entry name" value="Cyclin-like_dom"/>
</dbReference>
<reference evidence="8" key="3">
    <citation type="submission" date="2025-09" db="UniProtKB">
        <authorList>
            <consortium name="Ensembl"/>
        </authorList>
    </citation>
    <scope>IDENTIFICATION</scope>
</reference>
<feature type="domain" description="Cyclin C-terminal" evidence="7">
    <location>
        <begin position="168"/>
        <end position="294"/>
    </location>
</feature>